<name>A0A9P6YJS3_RHIOR</name>
<sequence length="199" mass="22319">MKYPNVWPTVLISNDRSKLVLDMLSFNALLTSSTRLSQFEPPTLGATTTNFFLNSIGNLLAIRTYFDQKSVDKVLELAKMKKLYPSSVTVLWANFSGSIPNSTVPSRITFAVRQLLSHSSTNPTLIRSLLWPISINIGKSKDILVESLALFADYRCIPILKNGALNQLLGKSSTFMHPYITITNKSVEDIILQTFRYLN</sequence>
<comment type="caution">
    <text evidence="1">The sequence shown here is derived from an EMBL/GenBank/DDBJ whole genome shotgun (WGS) entry which is preliminary data.</text>
</comment>
<organism evidence="1 2">
    <name type="scientific">Rhizopus oryzae</name>
    <name type="common">Mucormycosis agent</name>
    <name type="synonym">Rhizopus arrhizus var. delemar</name>
    <dbReference type="NCBI Taxonomy" id="64495"/>
    <lineage>
        <taxon>Eukaryota</taxon>
        <taxon>Fungi</taxon>
        <taxon>Fungi incertae sedis</taxon>
        <taxon>Mucoromycota</taxon>
        <taxon>Mucoromycotina</taxon>
        <taxon>Mucoromycetes</taxon>
        <taxon>Mucorales</taxon>
        <taxon>Mucorineae</taxon>
        <taxon>Rhizopodaceae</taxon>
        <taxon>Rhizopus</taxon>
    </lineage>
</organism>
<protein>
    <submittedName>
        <fullName evidence="1">Uncharacterized protein</fullName>
    </submittedName>
</protein>
<proteinExistence type="predicted"/>
<dbReference type="AlphaFoldDB" id="A0A9P6YJS3"/>
<dbReference type="OrthoDB" id="2204292at2759"/>
<evidence type="ECO:0000313" key="2">
    <source>
        <dbReference type="Proteomes" id="UP000717996"/>
    </source>
</evidence>
<dbReference type="Proteomes" id="UP000717996">
    <property type="component" value="Unassembled WGS sequence"/>
</dbReference>
<reference evidence="1" key="1">
    <citation type="journal article" date="2020" name="Microb. Genom.">
        <title>Genetic diversity of clinical and environmental Mucorales isolates obtained from an investigation of mucormycosis cases among solid organ transplant recipients.</title>
        <authorList>
            <person name="Nguyen M.H."/>
            <person name="Kaul D."/>
            <person name="Muto C."/>
            <person name="Cheng S.J."/>
            <person name="Richter R.A."/>
            <person name="Bruno V.M."/>
            <person name="Liu G."/>
            <person name="Beyhan S."/>
            <person name="Sundermann A.J."/>
            <person name="Mounaud S."/>
            <person name="Pasculle A.W."/>
            <person name="Nierman W.C."/>
            <person name="Driscoll E."/>
            <person name="Cumbie R."/>
            <person name="Clancy C.J."/>
            <person name="Dupont C.L."/>
        </authorList>
    </citation>
    <scope>NUCLEOTIDE SEQUENCE</scope>
    <source>
        <strain evidence="1">GL16</strain>
    </source>
</reference>
<gene>
    <name evidence="1" type="ORF">G6F51_002461</name>
</gene>
<evidence type="ECO:0000313" key="1">
    <source>
        <dbReference type="EMBL" id="KAG1550416.1"/>
    </source>
</evidence>
<accession>A0A9P6YJS3</accession>
<dbReference type="EMBL" id="JAANIT010000212">
    <property type="protein sequence ID" value="KAG1550416.1"/>
    <property type="molecule type" value="Genomic_DNA"/>
</dbReference>